<feature type="domain" description="Carboxylesterase type B" evidence="7">
    <location>
        <begin position="572"/>
        <end position="836"/>
    </location>
</feature>
<dbReference type="SUPFAM" id="SSF53474">
    <property type="entry name" value="alpha/beta-Hydrolases"/>
    <property type="match status" value="2"/>
</dbReference>
<dbReference type="OrthoDB" id="19653at2759"/>
<feature type="chain" id="PRO_5032866233" description="Carboxylesterase type B domain-containing protein" evidence="6">
    <location>
        <begin position="24"/>
        <end position="987"/>
    </location>
</feature>
<dbReference type="AlphaFoldDB" id="A0A834XKY0"/>
<evidence type="ECO:0000256" key="6">
    <source>
        <dbReference type="SAM" id="SignalP"/>
    </source>
</evidence>
<comment type="caution">
    <text evidence="8">The sequence shown here is derived from an EMBL/GenBank/DDBJ whole genome shotgun (WGS) entry which is preliminary data.</text>
</comment>
<gene>
    <name evidence="8" type="ORF">HCN44_003012</name>
</gene>
<dbReference type="InterPro" id="IPR050309">
    <property type="entry name" value="Type-B_Carboxylest/Lipase"/>
</dbReference>
<dbReference type="InterPro" id="IPR019826">
    <property type="entry name" value="Carboxylesterase_B_AS"/>
</dbReference>
<keyword evidence="3" id="KW-0378">Hydrolase</keyword>
<dbReference type="Proteomes" id="UP000639338">
    <property type="component" value="Unassembled WGS sequence"/>
</dbReference>
<accession>A0A834XKY0</accession>
<dbReference type="EMBL" id="JACMRX010000006">
    <property type="protein sequence ID" value="KAF7987250.1"/>
    <property type="molecule type" value="Genomic_DNA"/>
</dbReference>
<evidence type="ECO:0000259" key="7">
    <source>
        <dbReference type="Pfam" id="PF00135"/>
    </source>
</evidence>
<evidence type="ECO:0000256" key="5">
    <source>
        <dbReference type="ARBA" id="ARBA00023180"/>
    </source>
</evidence>
<dbReference type="Pfam" id="PF00135">
    <property type="entry name" value="COesterase"/>
    <property type="match status" value="3"/>
</dbReference>
<dbReference type="InterPro" id="IPR029058">
    <property type="entry name" value="AB_hydrolase_fold"/>
</dbReference>
<keyword evidence="6" id="KW-0732">Signal</keyword>
<dbReference type="Gene3D" id="3.40.50.1820">
    <property type="entry name" value="alpha/beta hydrolase"/>
    <property type="match status" value="3"/>
</dbReference>
<dbReference type="PANTHER" id="PTHR11559">
    <property type="entry name" value="CARBOXYLESTERASE"/>
    <property type="match status" value="1"/>
</dbReference>
<keyword evidence="4" id="KW-1015">Disulfide bond</keyword>
<dbReference type="PROSITE" id="PS00122">
    <property type="entry name" value="CARBOXYLESTERASE_B_1"/>
    <property type="match status" value="2"/>
</dbReference>
<proteinExistence type="inferred from homology"/>
<evidence type="ECO:0000313" key="8">
    <source>
        <dbReference type="EMBL" id="KAF7987250.1"/>
    </source>
</evidence>
<organism evidence="8 9">
    <name type="scientific">Aphidius gifuensis</name>
    <name type="common">Parasitoid wasp</name>
    <dbReference type="NCBI Taxonomy" id="684658"/>
    <lineage>
        <taxon>Eukaryota</taxon>
        <taxon>Metazoa</taxon>
        <taxon>Ecdysozoa</taxon>
        <taxon>Arthropoda</taxon>
        <taxon>Hexapoda</taxon>
        <taxon>Insecta</taxon>
        <taxon>Pterygota</taxon>
        <taxon>Neoptera</taxon>
        <taxon>Endopterygota</taxon>
        <taxon>Hymenoptera</taxon>
        <taxon>Apocrita</taxon>
        <taxon>Ichneumonoidea</taxon>
        <taxon>Braconidae</taxon>
        <taxon>Aphidiinae</taxon>
        <taxon>Aphidius</taxon>
    </lineage>
</organism>
<evidence type="ECO:0000256" key="1">
    <source>
        <dbReference type="ARBA" id="ARBA00005964"/>
    </source>
</evidence>
<reference evidence="8 9" key="1">
    <citation type="submission" date="2020-08" db="EMBL/GenBank/DDBJ databases">
        <title>Aphidius gifuensis genome sequencing and assembly.</title>
        <authorList>
            <person name="Du Z."/>
        </authorList>
    </citation>
    <scope>NUCLEOTIDE SEQUENCE [LARGE SCALE GENOMIC DNA]</scope>
    <source>
        <strain evidence="8">YNYX2018</strain>
        <tissue evidence="8">Adults</tissue>
    </source>
</reference>
<feature type="signal peptide" evidence="6">
    <location>
        <begin position="1"/>
        <end position="23"/>
    </location>
</feature>
<comment type="similarity">
    <text evidence="1">Belongs to the type-B carboxylesterase/lipase family.</text>
</comment>
<keyword evidence="2" id="KW-0719">Serine esterase</keyword>
<dbReference type="InterPro" id="IPR002018">
    <property type="entry name" value="CarbesteraseB"/>
</dbReference>
<keyword evidence="9" id="KW-1185">Reference proteome</keyword>
<name>A0A834XKY0_APHGI</name>
<evidence type="ECO:0000313" key="9">
    <source>
        <dbReference type="Proteomes" id="UP000639338"/>
    </source>
</evidence>
<evidence type="ECO:0000256" key="3">
    <source>
        <dbReference type="ARBA" id="ARBA00022801"/>
    </source>
</evidence>
<protein>
    <recommendedName>
        <fullName evidence="7">Carboxylesterase type B domain-containing protein</fullName>
    </recommendedName>
</protein>
<sequence length="987" mass="111174">MNIIKLISSNLFLLFFIFVNAKGSKIEVEVETDSGKFKGLADTTTRLGKKIYSFRGIRYAEPPTGPLRFKPAVLINKYKNTFDATEDGPACPQPGPLTQSEDCLRLNIYTTTKLPITQKAIEKKPVIVFIHPGAFYVFSGQNIIVGPEYILDQDVVFVTINYRLGSLGFLSTGDHLAPGNLGLKDQVVALKWIKNNIKYFGGDENLVTLAGSSAGGWSITAHLVSPMSKNLFHRVILSSGSAIYQSPLPSHQKHLAIKQAQILNCPSNSSVEILNCLSTKNATTIANSLSEFFEWHGQPILLWTPVIEPELPGVERFLTGQPADLIRAGKFHQVPVIVGITLDEFGSVVTPLVEQAEMGNNKLFDDLNANWTKLAPILFWYERNTQRSNDISSSFKKFYFNDEPIGLSNWKSLANVFGDAVGFQAHRFVNLISQYSSQPVYYYKFTYQGRYSHATWSNGTVFGVCHHDDLLYLFYDTYFPYFKNNNDPELITVERMTSMYGNFAKTGVPIPKNNSYFKNIIWERFTTENKKYLDIGNDLVMKTGLYADRMQFLILFFLLGTINADEEGEIIQPEIEISLGKIKGSIIQSRLKKKIFSFRGLRYAEPPFGQQRFQQAIPAKKWNDTFDASEEGPSCPQPGGKYQSEDCLRLNVYSTKLSTKNDIVKRPVIVFFHPGGFYGSSGQSFIEGPQYFMDQDIVLVTVNYRLASLGFFSTGDSLAPGNLGLKDQVAALRWIKLNIENFGGDSNCVTIMGYSAGGWSVSLHLVSPMSKDLFHRAIVMSGSATYQNSLPNDQKNLAKKQAELLGCPTDTTGNMLICLNTKTTEEFVNTTKEFFLYADGVVGFSVHRLVTLMSQASKEPVYYYKFSYKGQESHVKWANNTPYGVVHHDDLLYFFNVSYFNYFDENSVETPIVERMTTMWTNFAKTGIPLPKDNKLNSNIEWIKYNQKKPAYLNIGNELEIIMTGINTERMNEWDKLFPLKSLPGSA</sequence>
<evidence type="ECO:0000256" key="4">
    <source>
        <dbReference type="ARBA" id="ARBA00023157"/>
    </source>
</evidence>
<keyword evidence="5" id="KW-0325">Glycoprotein</keyword>
<feature type="domain" description="Carboxylesterase type B" evidence="7">
    <location>
        <begin position="837"/>
        <end position="974"/>
    </location>
</feature>
<dbReference type="GO" id="GO:0052689">
    <property type="term" value="F:carboxylic ester hydrolase activity"/>
    <property type="evidence" value="ECO:0007669"/>
    <property type="project" value="UniProtKB-KW"/>
</dbReference>
<evidence type="ECO:0000256" key="2">
    <source>
        <dbReference type="ARBA" id="ARBA00022487"/>
    </source>
</evidence>
<feature type="domain" description="Carboxylesterase type B" evidence="7">
    <location>
        <begin position="29"/>
        <end position="552"/>
    </location>
</feature>